<name>A0ABX0IT22_9FLAO</name>
<reference evidence="1" key="1">
    <citation type="submission" date="2019-05" db="EMBL/GenBank/DDBJ databases">
        <authorList>
            <person name="Lianzixin W."/>
        </authorList>
    </citation>
    <scope>NUCLEOTIDE SEQUENCE</scope>
    <source>
        <strain evidence="1">EC11</strain>
    </source>
</reference>
<accession>A0ABX0IT22</accession>
<comment type="caution">
    <text evidence="1">The sequence shown here is derived from an EMBL/GenBank/DDBJ whole genome shotgun (WGS) entry which is preliminary data.</text>
</comment>
<evidence type="ECO:0000313" key="2">
    <source>
        <dbReference type="Proteomes" id="UP000817854"/>
    </source>
</evidence>
<keyword evidence="2" id="KW-1185">Reference proteome</keyword>
<proteinExistence type="predicted"/>
<dbReference type="EMBL" id="VEVQ02000005">
    <property type="protein sequence ID" value="NHN25977.1"/>
    <property type="molecule type" value="Genomic_DNA"/>
</dbReference>
<evidence type="ECO:0000313" key="1">
    <source>
        <dbReference type="EMBL" id="NHN25977.1"/>
    </source>
</evidence>
<dbReference type="Proteomes" id="UP000817854">
    <property type="component" value="Unassembled WGS sequence"/>
</dbReference>
<reference evidence="1" key="2">
    <citation type="submission" date="2020-02" db="EMBL/GenBank/DDBJ databases">
        <title>Flavobacterium profundi sp. nov., isolated from a deep-sea seamount.</title>
        <authorList>
            <person name="Zhang D.-C."/>
        </authorList>
    </citation>
    <scope>NUCLEOTIDE SEQUENCE</scope>
    <source>
        <strain evidence="1">EC11</strain>
    </source>
</reference>
<sequence>MKTQNLKIELMKQILSIDNAEIIESIALFVEEKLENSDEKFYFENEDETQKGIETILKMVKEFK</sequence>
<protein>
    <submittedName>
        <fullName evidence="1">Uncharacterized protein</fullName>
    </submittedName>
</protein>
<organism evidence="1 2">
    <name type="scientific">Flavobacterium jejuense</name>
    <dbReference type="NCBI Taxonomy" id="1544455"/>
    <lineage>
        <taxon>Bacteria</taxon>
        <taxon>Pseudomonadati</taxon>
        <taxon>Bacteroidota</taxon>
        <taxon>Flavobacteriia</taxon>
        <taxon>Flavobacteriales</taxon>
        <taxon>Flavobacteriaceae</taxon>
        <taxon>Flavobacterium</taxon>
    </lineage>
</organism>
<dbReference type="RefSeq" id="WP_140962311.1">
    <property type="nucleotide sequence ID" value="NZ_VEVQ02000005.1"/>
</dbReference>
<gene>
    <name evidence="1" type="ORF">FIA58_009850</name>
</gene>